<accession>T2M9Z4</accession>
<evidence type="ECO:0000256" key="4">
    <source>
        <dbReference type="ARBA" id="ARBA00023187"/>
    </source>
</evidence>
<protein>
    <submittedName>
        <fullName evidence="7">Pre-mRNA-processing factor 39</fullName>
    </submittedName>
</protein>
<comment type="similarity">
    <text evidence="6">Belongs to the PRP39 family.</text>
</comment>
<evidence type="ECO:0000256" key="1">
    <source>
        <dbReference type="ARBA" id="ARBA00004123"/>
    </source>
</evidence>
<dbReference type="FunFam" id="1.25.40.10:FF:000091">
    <property type="entry name" value="Pre-mRNA-processing factor 39"/>
    <property type="match status" value="1"/>
</dbReference>
<dbReference type="InterPro" id="IPR059164">
    <property type="entry name" value="HAT_PRP39_C"/>
</dbReference>
<keyword evidence="4" id="KW-0508">mRNA splicing</keyword>
<dbReference type="Pfam" id="PF23241">
    <property type="entry name" value="HAT_PRP39_C"/>
    <property type="match status" value="1"/>
</dbReference>
<dbReference type="PANTHER" id="PTHR17204">
    <property type="entry name" value="PRE-MRNA PROCESSING PROTEIN PRP39-RELATED"/>
    <property type="match status" value="1"/>
</dbReference>
<proteinExistence type="evidence at transcript level"/>
<dbReference type="AlphaFoldDB" id="T2M9Z4"/>
<reference evidence="7" key="1">
    <citation type="journal article" date="2013" name="Genome Biol. Evol.">
        <title>Punctuated emergences of genetic and phenotypic innovations in eumetazoan, bilaterian, euteleostome, and hominidae ancestors.</title>
        <authorList>
            <person name="Wenger Y."/>
            <person name="Galliot B."/>
        </authorList>
    </citation>
    <scope>NUCLEOTIDE SEQUENCE</scope>
    <source>
        <tissue evidence="7">Whole animals</tissue>
    </source>
</reference>
<evidence type="ECO:0000256" key="6">
    <source>
        <dbReference type="ARBA" id="ARBA00038019"/>
    </source>
</evidence>
<dbReference type="GO" id="GO:0005685">
    <property type="term" value="C:U1 snRNP"/>
    <property type="evidence" value="ECO:0007669"/>
    <property type="project" value="TreeGrafter"/>
</dbReference>
<dbReference type="PANTHER" id="PTHR17204:SF5">
    <property type="entry name" value="PRE-MRNA-PROCESSING FACTOR 39"/>
    <property type="match status" value="1"/>
</dbReference>
<keyword evidence="5" id="KW-0539">Nucleus</keyword>
<evidence type="ECO:0000313" key="7">
    <source>
        <dbReference type="EMBL" id="CDG69088.1"/>
    </source>
</evidence>
<dbReference type="EMBL" id="HAAD01002856">
    <property type="protein sequence ID" value="CDG69088.1"/>
    <property type="molecule type" value="mRNA"/>
</dbReference>
<dbReference type="GO" id="GO:0000395">
    <property type="term" value="P:mRNA 5'-splice site recognition"/>
    <property type="evidence" value="ECO:0007669"/>
    <property type="project" value="TreeGrafter"/>
</dbReference>
<keyword evidence="2" id="KW-0507">mRNA processing</keyword>
<evidence type="ECO:0000256" key="5">
    <source>
        <dbReference type="ARBA" id="ARBA00023242"/>
    </source>
</evidence>
<name>T2M9Z4_HYDVU</name>
<evidence type="ECO:0000256" key="2">
    <source>
        <dbReference type="ARBA" id="ARBA00022664"/>
    </source>
</evidence>
<gene>
    <name evidence="7" type="primary">PRPF39</name>
</gene>
<dbReference type="Pfam" id="PF23240">
    <property type="entry name" value="HAT_PRP39_N"/>
    <property type="match status" value="1"/>
</dbReference>
<dbReference type="InterPro" id="IPR003107">
    <property type="entry name" value="HAT"/>
</dbReference>
<keyword evidence="3" id="KW-0677">Repeat</keyword>
<dbReference type="GO" id="GO:0000243">
    <property type="term" value="C:commitment complex"/>
    <property type="evidence" value="ECO:0007669"/>
    <property type="project" value="TreeGrafter"/>
</dbReference>
<dbReference type="GO" id="GO:0030627">
    <property type="term" value="F:pre-mRNA 5'-splice site binding"/>
    <property type="evidence" value="ECO:0007669"/>
    <property type="project" value="TreeGrafter"/>
</dbReference>
<dbReference type="Gene3D" id="1.25.40.10">
    <property type="entry name" value="Tetratricopeptide repeat domain"/>
    <property type="match status" value="2"/>
</dbReference>
<dbReference type="SUPFAM" id="SSF48452">
    <property type="entry name" value="TPR-like"/>
    <property type="match status" value="2"/>
</dbReference>
<dbReference type="OrthoDB" id="10265668at2759"/>
<sequence>MVRRRAPAQKALTPERVKFTADNENGDICEENNFKNELDEESTSTLKSFDTIVESYNYLPPHTEYQKQLSEKGKKLWEAVKEDYFNFTNWTTLLQTLEVEDNIDAARDAYNCFLRYYPYCYGYWKKFSDVEKKSGNYAQATEIFERGLKAIPISVDLWIHYINFTMQQNKLNENQQLIRSLFDRALDSAGMEFRSNKLWDTYITWEKSLGNLKRVTEIFDRLIATPTQQHLRNWQRFKEHLQSNSLAEVLPIEEYNKIMQEMDAVPPGMGIEDIAPSIILDKLGNDVEEKNNDLPVESAAMKKKVISEREFIYSKTACEVTKRLEYEEAIKRPYFHVKPLEVTQISNWNKYLDYEIQEGEKKRILFLFERCLVACAMYEDFWHKYIDFAEKYDPVLTYSIFYRACNIHLIKHYKIHLRWSIFEEKQNRYDSAALVLKKLDTNFPGLILITQRRAGLARRMKKYDDVVSVYENAISRAEKIEEKIFYSIKFSRYLGKVANNKEKARSVLWKALQLGKNHKRLYLQLMDLEMYCGTVEINHVTHLFEAVDNDLNIGLTFQEMFQQRIVEFLQEFCDDINVIIQVEENYKLTKIKRESLKRSNQNSISTDASSKVLKSDIPLPSEEPKVIEKYPTFPDRNNSWFDSTGEGNNYYNWSDYPHQFIHQQQHQQHYK</sequence>
<organism evidence="7">
    <name type="scientific">Hydra vulgaris</name>
    <name type="common">Hydra</name>
    <name type="synonym">Hydra attenuata</name>
    <dbReference type="NCBI Taxonomy" id="6087"/>
    <lineage>
        <taxon>Eukaryota</taxon>
        <taxon>Metazoa</taxon>
        <taxon>Cnidaria</taxon>
        <taxon>Hydrozoa</taxon>
        <taxon>Hydroidolina</taxon>
        <taxon>Anthoathecata</taxon>
        <taxon>Aplanulata</taxon>
        <taxon>Hydridae</taxon>
        <taxon>Hydra</taxon>
    </lineage>
</organism>
<dbReference type="SMART" id="SM00386">
    <property type="entry name" value="HAT"/>
    <property type="match status" value="6"/>
</dbReference>
<evidence type="ECO:0000256" key="3">
    <source>
        <dbReference type="ARBA" id="ARBA00022737"/>
    </source>
</evidence>
<dbReference type="InterPro" id="IPR011990">
    <property type="entry name" value="TPR-like_helical_dom_sf"/>
</dbReference>
<dbReference type="GO" id="GO:0071004">
    <property type="term" value="C:U2-type prespliceosome"/>
    <property type="evidence" value="ECO:0007669"/>
    <property type="project" value="TreeGrafter"/>
</dbReference>
<comment type="subcellular location">
    <subcellularLocation>
        <location evidence="1">Nucleus</location>
    </subcellularLocation>
</comment>